<gene>
    <name evidence="1" type="ORF">ACH49Z_25680</name>
</gene>
<reference evidence="1 2" key="1">
    <citation type="submission" date="2024-10" db="EMBL/GenBank/DDBJ databases">
        <title>The Natural Products Discovery Center: Release of the First 8490 Sequenced Strains for Exploring Actinobacteria Biosynthetic Diversity.</title>
        <authorList>
            <person name="Kalkreuter E."/>
            <person name="Kautsar S.A."/>
            <person name="Yang D."/>
            <person name="Bader C.D."/>
            <person name="Teijaro C.N."/>
            <person name="Fluegel L."/>
            <person name="Davis C.M."/>
            <person name="Simpson J.R."/>
            <person name="Lauterbach L."/>
            <person name="Steele A.D."/>
            <person name="Gui C."/>
            <person name="Meng S."/>
            <person name="Li G."/>
            <person name="Viehrig K."/>
            <person name="Ye F."/>
            <person name="Su P."/>
            <person name="Kiefer A.F."/>
            <person name="Nichols A."/>
            <person name="Cepeda A.J."/>
            <person name="Yan W."/>
            <person name="Fan B."/>
            <person name="Jiang Y."/>
            <person name="Adhikari A."/>
            <person name="Zheng C.-J."/>
            <person name="Schuster L."/>
            <person name="Cowan T.M."/>
            <person name="Smanski M.J."/>
            <person name="Chevrette M.G."/>
            <person name="De Carvalho L.P.S."/>
            <person name="Shen B."/>
        </authorList>
    </citation>
    <scope>NUCLEOTIDE SEQUENCE [LARGE SCALE GENOMIC DNA]</scope>
    <source>
        <strain evidence="1 2">NPDC019377</strain>
    </source>
</reference>
<dbReference type="EMBL" id="JBIRYL010000012">
    <property type="protein sequence ID" value="MFI2233244.1"/>
    <property type="molecule type" value="Genomic_DNA"/>
</dbReference>
<name>A0ABW7W369_9NOCA</name>
<organism evidence="1 2">
    <name type="scientific">Nocardia testacea</name>
    <dbReference type="NCBI Taxonomy" id="248551"/>
    <lineage>
        <taxon>Bacteria</taxon>
        <taxon>Bacillati</taxon>
        <taxon>Actinomycetota</taxon>
        <taxon>Actinomycetes</taxon>
        <taxon>Mycobacteriales</taxon>
        <taxon>Nocardiaceae</taxon>
        <taxon>Nocardia</taxon>
    </lineage>
</organism>
<evidence type="ECO:0000313" key="2">
    <source>
        <dbReference type="Proteomes" id="UP001611494"/>
    </source>
</evidence>
<evidence type="ECO:0000313" key="1">
    <source>
        <dbReference type="EMBL" id="MFI2233244.1"/>
    </source>
</evidence>
<protein>
    <submittedName>
        <fullName evidence="1">Uncharacterized protein</fullName>
    </submittedName>
</protein>
<dbReference type="RefSeq" id="WP_397065323.1">
    <property type="nucleotide sequence ID" value="NZ_JBIRYL010000012.1"/>
</dbReference>
<sequence>MSVPGFGEMARSLGRVRDRLEEAGLQIGRMLSRHSEDHGTVARTGADTFDASQKKRLEVTDELAGKTQLRLAENSANERPHLMVSAGDSVFVGTVHYKIYDLPQSRALLERLTDWLAATEGKKRVVIVEGRVPPRASDARSAFESDRGEIGAIAFKAREKGVEPISMEEDLADQVRGLLAEHRPEDVFGYYVLRQMPQGLAAQERTGLDMTAHLNEALDMFAHILPPGADARQALTDLMARDYAHTGFSGVFRKTDEDWLMKETNDPGVTGIAETPVQKVALACNMRRDAHAAELIQQQVDSGTAVFAQFGIIHFDKVAPNVPAFADSAVTRLPAE</sequence>
<proteinExistence type="predicted"/>
<keyword evidence="2" id="KW-1185">Reference proteome</keyword>
<comment type="caution">
    <text evidence="1">The sequence shown here is derived from an EMBL/GenBank/DDBJ whole genome shotgun (WGS) entry which is preliminary data.</text>
</comment>
<dbReference type="Proteomes" id="UP001611494">
    <property type="component" value="Unassembled WGS sequence"/>
</dbReference>
<accession>A0ABW7W369</accession>